<dbReference type="Gene3D" id="2.40.420.20">
    <property type="match status" value="1"/>
</dbReference>
<dbReference type="GO" id="GO:0015562">
    <property type="term" value="F:efflux transmembrane transporter activity"/>
    <property type="evidence" value="ECO:0007669"/>
    <property type="project" value="TreeGrafter"/>
</dbReference>
<evidence type="ECO:0000259" key="2">
    <source>
        <dbReference type="Pfam" id="PF25954"/>
    </source>
</evidence>
<organism evidence="4 5">
    <name type="scientific">Nitrosococcus halophilus (strain Nc4)</name>
    <dbReference type="NCBI Taxonomy" id="472759"/>
    <lineage>
        <taxon>Bacteria</taxon>
        <taxon>Pseudomonadati</taxon>
        <taxon>Pseudomonadota</taxon>
        <taxon>Gammaproteobacteria</taxon>
        <taxon>Chromatiales</taxon>
        <taxon>Chromatiaceae</taxon>
        <taxon>Nitrosococcus</taxon>
    </lineage>
</organism>
<dbReference type="EMBL" id="CP001798">
    <property type="protein sequence ID" value="ADE14000.1"/>
    <property type="molecule type" value="Genomic_DNA"/>
</dbReference>
<dbReference type="PANTHER" id="PTHR30469">
    <property type="entry name" value="MULTIDRUG RESISTANCE PROTEIN MDTA"/>
    <property type="match status" value="1"/>
</dbReference>
<dbReference type="Gene3D" id="2.40.50.100">
    <property type="match status" value="1"/>
</dbReference>
<dbReference type="OrthoDB" id="5730196at2"/>
<dbReference type="PANTHER" id="PTHR30469:SF15">
    <property type="entry name" value="HLYD FAMILY OF SECRETION PROTEINS"/>
    <property type="match status" value="1"/>
</dbReference>
<dbReference type="HOGENOM" id="CLU_018816_1_4_6"/>
<dbReference type="NCBIfam" id="TIGR01730">
    <property type="entry name" value="RND_mfp"/>
    <property type="match status" value="1"/>
</dbReference>
<dbReference type="InterPro" id="IPR058792">
    <property type="entry name" value="Beta-barrel_RND_2"/>
</dbReference>
<dbReference type="GO" id="GO:1990281">
    <property type="term" value="C:efflux pump complex"/>
    <property type="evidence" value="ECO:0007669"/>
    <property type="project" value="TreeGrafter"/>
</dbReference>
<proteinExistence type="inferred from homology"/>
<dbReference type="STRING" id="472759.Nhal_0824"/>
<dbReference type="SUPFAM" id="SSF111369">
    <property type="entry name" value="HlyD-like secretion proteins"/>
    <property type="match status" value="1"/>
</dbReference>
<accession>D5BXP2</accession>
<dbReference type="KEGG" id="nhl:Nhal_0824"/>
<dbReference type="AlphaFoldDB" id="D5BXP2"/>
<protein>
    <submittedName>
        <fullName evidence="4">Efflux transporter, RND family, MFP subunit</fullName>
    </submittedName>
</protein>
<keyword evidence="5" id="KW-1185">Reference proteome</keyword>
<reference evidence="5" key="1">
    <citation type="submission" date="2010-04" db="EMBL/GenBank/DDBJ databases">
        <title>Complete genome sequence of Nitrosococcus halophilus Nc4, a salt-adapted, aerobic obligate ammonia-oxidizing sulfur purple bacterium.</title>
        <authorList>
            <consortium name="US DOE Joint Genome Institute"/>
            <person name="Campbell M.A."/>
            <person name="Malfatti S.A."/>
            <person name="Chain P.S.G."/>
            <person name="Heidelberg J.F."/>
            <person name="Ward B.B."/>
            <person name="Klotz M.G."/>
        </authorList>
    </citation>
    <scope>NUCLEOTIDE SEQUENCE [LARGE SCALE GENOMIC DNA]</scope>
    <source>
        <strain evidence="5">Nc4</strain>
    </source>
</reference>
<evidence type="ECO:0000313" key="5">
    <source>
        <dbReference type="Proteomes" id="UP000001844"/>
    </source>
</evidence>
<dbReference type="eggNOG" id="COG0845">
    <property type="taxonomic scope" value="Bacteria"/>
</dbReference>
<sequence>MGLALLVVVIAWLAGAFEEKIEPTLHPPSWQKLADQKTALVREIRRQEVEQAVGTLKAATRTQISAKVLATIEDIAVRAGDQVQKGDLLIRLDSKDLQARALQAEEVLEAAKANWKKAAADFERVQELYRGEAITKSQFDDFQTQVAVARAEYLRAKQALVEAKVVLSYAAITAPRSGQIVDRLAQPGDIAQPGKPLLVLYDEASLRLEAPVAESLAVHLERGKRLSVSIDALNLTFKGKVDEIVPQAHAPSRSFLVKMTLPRTEKLYEGMFGRLLIPVKERVHLCVPAGAVQQIGQLEFVEVVHPDGRLERRFVKTGRPCSAESVELLSGAQAGEKVMIFS</sequence>
<dbReference type="Gene3D" id="1.10.287.470">
    <property type="entry name" value="Helix hairpin bin"/>
    <property type="match status" value="1"/>
</dbReference>
<feature type="domain" description="CusB-like beta-barrel" evidence="2">
    <location>
        <begin position="208"/>
        <end position="275"/>
    </location>
</feature>
<dbReference type="Pfam" id="PF25973">
    <property type="entry name" value="BSH_CzcB"/>
    <property type="match status" value="1"/>
</dbReference>
<comment type="similarity">
    <text evidence="1">Belongs to the membrane fusion protein (MFP) (TC 8.A.1) family.</text>
</comment>
<evidence type="ECO:0000256" key="1">
    <source>
        <dbReference type="ARBA" id="ARBA00009477"/>
    </source>
</evidence>
<feature type="domain" description="CzcB-like barrel-sandwich hybrid" evidence="3">
    <location>
        <begin position="62"/>
        <end position="195"/>
    </location>
</feature>
<evidence type="ECO:0000259" key="3">
    <source>
        <dbReference type="Pfam" id="PF25973"/>
    </source>
</evidence>
<name>D5BXP2_NITHN</name>
<dbReference type="Pfam" id="PF25954">
    <property type="entry name" value="Beta-barrel_RND_2"/>
    <property type="match status" value="1"/>
</dbReference>
<dbReference type="Proteomes" id="UP000001844">
    <property type="component" value="Chromosome"/>
</dbReference>
<dbReference type="Gene3D" id="2.40.30.170">
    <property type="match status" value="1"/>
</dbReference>
<dbReference type="InterPro" id="IPR006143">
    <property type="entry name" value="RND_pump_MFP"/>
</dbReference>
<dbReference type="InterPro" id="IPR058647">
    <property type="entry name" value="BSH_CzcB-like"/>
</dbReference>
<gene>
    <name evidence="4" type="ordered locus">Nhal_0824</name>
</gene>
<evidence type="ECO:0000313" key="4">
    <source>
        <dbReference type="EMBL" id="ADE14000.1"/>
    </source>
</evidence>